<dbReference type="STRING" id="169760.PSTEL_18460"/>
<dbReference type="InterPro" id="IPR014710">
    <property type="entry name" value="RmlC-like_jellyroll"/>
</dbReference>
<keyword evidence="2" id="KW-0238">DNA-binding</keyword>
<dbReference type="InterPro" id="IPR009057">
    <property type="entry name" value="Homeodomain-like_sf"/>
</dbReference>
<dbReference type="HOGENOM" id="CLU_000445_88_6_9"/>
<dbReference type="Proteomes" id="UP000029507">
    <property type="component" value="Chromosome"/>
</dbReference>
<name>A0A089LTD5_9BACL</name>
<dbReference type="InterPro" id="IPR018062">
    <property type="entry name" value="HTH_AraC-typ_CS"/>
</dbReference>
<keyword evidence="6" id="KW-1185">Reference proteome</keyword>
<dbReference type="GO" id="GO:0003700">
    <property type="term" value="F:DNA-binding transcription factor activity"/>
    <property type="evidence" value="ECO:0007669"/>
    <property type="project" value="InterPro"/>
</dbReference>
<dbReference type="PRINTS" id="PR00032">
    <property type="entry name" value="HTHARAC"/>
</dbReference>
<dbReference type="AlphaFoldDB" id="A0A089LTD5"/>
<dbReference type="Pfam" id="PF02311">
    <property type="entry name" value="AraC_binding"/>
    <property type="match status" value="1"/>
</dbReference>
<evidence type="ECO:0000259" key="4">
    <source>
        <dbReference type="PROSITE" id="PS01124"/>
    </source>
</evidence>
<keyword evidence="1" id="KW-0805">Transcription regulation</keyword>
<dbReference type="EMBL" id="CP009286">
    <property type="protein sequence ID" value="AIQ64801.1"/>
    <property type="molecule type" value="Genomic_DNA"/>
</dbReference>
<evidence type="ECO:0000256" key="2">
    <source>
        <dbReference type="ARBA" id="ARBA00023125"/>
    </source>
</evidence>
<dbReference type="Gene3D" id="2.60.120.10">
    <property type="entry name" value="Jelly Rolls"/>
    <property type="match status" value="1"/>
</dbReference>
<dbReference type="GO" id="GO:0043565">
    <property type="term" value="F:sequence-specific DNA binding"/>
    <property type="evidence" value="ECO:0007669"/>
    <property type="project" value="InterPro"/>
</dbReference>
<dbReference type="InterPro" id="IPR037923">
    <property type="entry name" value="HTH-like"/>
</dbReference>
<dbReference type="Pfam" id="PF12833">
    <property type="entry name" value="HTH_18"/>
    <property type="match status" value="1"/>
</dbReference>
<organism evidence="5 6">
    <name type="scientific">Paenibacillus stellifer</name>
    <dbReference type="NCBI Taxonomy" id="169760"/>
    <lineage>
        <taxon>Bacteria</taxon>
        <taxon>Bacillati</taxon>
        <taxon>Bacillota</taxon>
        <taxon>Bacilli</taxon>
        <taxon>Bacillales</taxon>
        <taxon>Paenibacillaceae</taxon>
        <taxon>Paenibacillus</taxon>
    </lineage>
</organism>
<sequence length="293" mass="33903">MNAFMREDPAEYLEVCFFTPSCYEKSGGAWPIRLGRNIAKPHYHIGPRTSPYYYLIFVLKGSGILRQNHETYNLQPNDVFCLFPQVQHEYYTNPDDLLHKAFIAFDGKHALRLLERIGLTPHHSHSAGLLSPELMEVLEEFFRLAESREGRNTDLGRLAMFHLIFDRLGILANGRNGVDSRNVTWLQRGREYMEIHYAEGITVEKAAEHAGVERTYFTKQFRKAYGITPILFIQELKMKEARQLLEQTSYTLAEIADSVGYPDLFSFSKAFKRHTGTPPARYRLQMGHTVRHT</sequence>
<evidence type="ECO:0000256" key="3">
    <source>
        <dbReference type="ARBA" id="ARBA00023163"/>
    </source>
</evidence>
<dbReference type="PANTHER" id="PTHR43280:SF28">
    <property type="entry name" value="HTH-TYPE TRANSCRIPTIONAL ACTIVATOR RHAS"/>
    <property type="match status" value="1"/>
</dbReference>
<dbReference type="InterPro" id="IPR018060">
    <property type="entry name" value="HTH_AraC"/>
</dbReference>
<accession>A0A089LTD5</accession>
<dbReference type="KEGG" id="pste:PSTEL_18460"/>
<dbReference type="InterPro" id="IPR003313">
    <property type="entry name" value="AraC-bd"/>
</dbReference>
<dbReference type="PANTHER" id="PTHR43280">
    <property type="entry name" value="ARAC-FAMILY TRANSCRIPTIONAL REGULATOR"/>
    <property type="match status" value="1"/>
</dbReference>
<dbReference type="PROSITE" id="PS00041">
    <property type="entry name" value="HTH_ARAC_FAMILY_1"/>
    <property type="match status" value="1"/>
</dbReference>
<dbReference type="InterPro" id="IPR020449">
    <property type="entry name" value="Tscrpt_reg_AraC-type_HTH"/>
</dbReference>
<dbReference type="OrthoDB" id="2638442at2"/>
<dbReference type="Gene3D" id="1.10.10.60">
    <property type="entry name" value="Homeodomain-like"/>
    <property type="match status" value="2"/>
</dbReference>
<dbReference type="SMART" id="SM00342">
    <property type="entry name" value="HTH_ARAC"/>
    <property type="match status" value="1"/>
</dbReference>
<dbReference type="SUPFAM" id="SSF46689">
    <property type="entry name" value="Homeodomain-like"/>
    <property type="match status" value="2"/>
</dbReference>
<evidence type="ECO:0000313" key="6">
    <source>
        <dbReference type="Proteomes" id="UP000029507"/>
    </source>
</evidence>
<dbReference type="SUPFAM" id="SSF51215">
    <property type="entry name" value="Regulatory protein AraC"/>
    <property type="match status" value="1"/>
</dbReference>
<evidence type="ECO:0000256" key="1">
    <source>
        <dbReference type="ARBA" id="ARBA00023015"/>
    </source>
</evidence>
<reference evidence="5 6" key="1">
    <citation type="submission" date="2014-08" db="EMBL/GenBank/DDBJ databases">
        <title>Comparative genomics of the Paenibacillus odorifer group.</title>
        <authorList>
            <person name="den Bakker H.C."/>
            <person name="Tsai Y.-C."/>
            <person name="Martin N."/>
            <person name="Korlach J."/>
            <person name="Wiedmann M."/>
        </authorList>
    </citation>
    <scope>NUCLEOTIDE SEQUENCE [LARGE SCALE GENOMIC DNA]</scope>
    <source>
        <strain evidence="5 6">DSM 14472</strain>
    </source>
</reference>
<protein>
    <submittedName>
        <fullName evidence="5">AraC family transcriptional regulator</fullName>
    </submittedName>
</protein>
<dbReference type="PROSITE" id="PS01124">
    <property type="entry name" value="HTH_ARAC_FAMILY_2"/>
    <property type="match status" value="1"/>
</dbReference>
<gene>
    <name evidence="5" type="ORF">PSTEL_18460</name>
</gene>
<keyword evidence="3" id="KW-0804">Transcription</keyword>
<evidence type="ECO:0000313" key="5">
    <source>
        <dbReference type="EMBL" id="AIQ64801.1"/>
    </source>
</evidence>
<proteinExistence type="predicted"/>
<feature type="domain" description="HTH araC/xylS-type" evidence="4">
    <location>
        <begin position="187"/>
        <end position="285"/>
    </location>
</feature>